<evidence type="ECO:0000256" key="6">
    <source>
        <dbReference type="ARBA" id="ARBA00023049"/>
    </source>
</evidence>
<sequence>VMLEIVDRFNQAAKDIGAATSIKFIPAGYPDSPDGISVRVCADSRIAAYAYSRTVAIHEGLLTILKESTDGATDADKAESLFTSAVAFVLYHELGHIHLSHTSLDDSALLDTAPEFEADMFAAMVMRATGYSMEGVDIVFSVLDLINPAGSLRHPTSWERAEMVQRIDMAKISSADK</sequence>
<feature type="domain" description="Peptidase M48" evidence="7">
    <location>
        <begin position="27"/>
        <end position="104"/>
    </location>
</feature>
<feature type="non-terminal residue" evidence="8">
    <location>
        <position position="1"/>
    </location>
</feature>
<dbReference type="GO" id="GO:0046872">
    <property type="term" value="F:metal ion binding"/>
    <property type="evidence" value="ECO:0007669"/>
    <property type="project" value="UniProtKB-KW"/>
</dbReference>
<reference evidence="8" key="1">
    <citation type="submission" date="2018-06" db="EMBL/GenBank/DDBJ databases">
        <authorList>
            <person name="Zhirakovskaya E."/>
        </authorList>
    </citation>
    <scope>NUCLEOTIDE SEQUENCE</scope>
</reference>
<evidence type="ECO:0000256" key="3">
    <source>
        <dbReference type="ARBA" id="ARBA00022723"/>
    </source>
</evidence>
<keyword evidence="5" id="KW-0862">Zinc</keyword>
<proteinExistence type="predicted"/>
<dbReference type="EMBL" id="UOGA01000285">
    <property type="protein sequence ID" value="VAX24972.1"/>
    <property type="molecule type" value="Genomic_DNA"/>
</dbReference>
<dbReference type="AlphaFoldDB" id="A0A3B1C9Y0"/>
<evidence type="ECO:0000256" key="1">
    <source>
        <dbReference type="ARBA" id="ARBA00001947"/>
    </source>
</evidence>
<evidence type="ECO:0000256" key="4">
    <source>
        <dbReference type="ARBA" id="ARBA00022801"/>
    </source>
</evidence>
<evidence type="ECO:0000256" key="5">
    <source>
        <dbReference type="ARBA" id="ARBA00022833"/>
    </source>
</evidence>
<protein>
    <recommendedName>
        <fullName evidence="7">Peptidase M48 domain-containing protein</fullName>
    </recommendedName>
</protein>
<keyword evidence="4" id="KW-0378">Hydrolase</keyword>
<dbReference type="Pfam" id="PF01435">
    <property type="entry name" value="Peptidase_M48"/>
    <property type="match status" value="1"/>
</dbReference>
<evidence type="ECO:0000313" key="8">
    <source>
        <dbReference type="EMBL" id="VAX24972.1"/>
    </source>
</evidence>
<accession>A0A3B1C9Y0</accession>
<gene>
    <name evidence="8" type="ORF">MNBD_NITROSPINAE04-753</name>
</gene>
<evidence type="ECO:0000256" key="2">
    <source>
        <dbReference type="ARBA" id="ARBA00022670"/>
    </source>
</evidence>
<dbReference type="InterPro" id="IPR001915">
    <property type="entry name" value="Peptidase_M48"/>
</dbReference>
<dbReference type="GO" id="GO:0006508">
    <property type="term" value="P:proteolysis"/>
    <property type="evidence" value="ECO:0007669"/>
    <property type="project" value="UniProtKB-KW"/>
</dbReference>
<organism evidence="8">
    <name type="scientific">hydrothermal vent metagenome</name>
    <dbReference type="NCBI Taxonomy" id="652676"/>
    <lineage>
        <taxon>unclassified sequences</taxon>
        <taxon>metagenomes</taxon>
        <taxon>ecological metagenomes</taxon>
    </lineage>
</organism>
<comment type="cofactor">
    <cofactor evidence="1">
        <name>Zn(2+)</name>
        <dbReference type="ChEBI" id="CHEBI:29105"/>
    </cofactor>
</comment>
<keyword evidence="3" id="KW-0479">Metal-binding</keyword>
<name>A0A3B1C9Y0_9ZZZZ</name>
<keyword evidence="6" id="KW-0482">Metalloprotease</keyword>
<dbReference type="GO" id="GO:0004222">
    <property type="term" value="F:metalloendopeptidase activity"/>
    <property type="evidence" value="ECO:0007669"/>
    <property type="project" value="InterPro"/>
</dbReference>
<dbReference type="Gene3D" id="3.30.2010.10">
    <property type="entry name" value="Metalloproteases ('zincins'), catalytic domain"/>
    <property type="match status" value="1"/>
</dbReference>
<keyword evidence="2" id="KW-0645">Protease</keyword>
<evidence type="ECO:0000259" key="7">
    <source>
        <dbReference type="Pfam" id="PF01435"/>
    </source>
</evidence>